<gene>
    <name evidence="2" type="ORF">BDQ12DRAFT_594815</name>
</gene>
<sequence length="891" mass="99786">DIDRAIIALNTCISLSPDPTTYGNTLVLRELGSSHQTRYDAFGDLQDLNQAIYTFERVVNLVPQADSMFPYFLNLLGGSHMSRFRHKEDPLDIDEAMSLIQRAAHLASNDPTILSNYATVLHHRFERTGNLDDLNEAIRVKQNALLLIPEDYDNRPGMLNNLANSLQSRYHRSGDINDLNEAIKNHREALRLTPDGHPSLPDWLNNLGCVLQNRFQSTDDLVDIDEAIPLQKRAISLNNQGHPDIPGHLSNLSNSYMLRFFVTKDENDLEEGRKAIQRAIDLVPGDHAIKCRFHFDLGEIFRQRYLHVGNRNTSLLEQAKEQFILAANLSIGAPFRRILAASQWAICSLILGDQSQYAEAYSIAFDLVPRLAWIGNTISNRHQELRKVAHLTKEATIIAIGLEQYSLAIQWLEQGRCIVRNQLSNLRTPLHDLYGIDPQLASELQRVGTALETHGHMETNKSRSIDDIHEISSQNDAVKRHRQLAKQWDELLDRARQIDGFETFLKPISFSHLSCTIPETGPVIVLNGHAMAEWCDALIVMRNIDEVIYIKLDNFSYNKAENLRKRLSRCLSSYRLRTREARSGRPDFKALGSNDIYYILSELWTCIVKPLLDGLGYSPCKSSTPPRVWFCPTGPLSFLPIHAAGIYQSIDGVRGPAISDYVVASYTPSVSALAEIAQESKHCPFLGMLSVSQPDLPDLPPIPSTSMESLGIYNAFDASNLPSLRLDGSSATIGSVVEGMQSMSWVHLACHAVQDTSDPAKSGFYLQDGCLDFSNLVQKHFSHADFAFLSACQTSMGDEQLSEEAVHLASGMLSAGYRGVIATMWSIDDEQAPQISQHVYSHLLTNIEPNCGPQSSQAAHALHYAIQHFRKEHGDDEKSLLSWVPFIHWGL</sequence>
<dbReference type="Proteomes" id="UP000308652">
    <property type="component" value="Unassembled WGS sequence"/>
</dbReference>
<evidence type="ECO:0000313" key="2">
    <source>
        <dbReference type="EMBL" id="TFK44021.1"/>
    </source>
</evidence>
<evidence type="ECO:0000259" key="1">
    <source>
        <dbReference type="Pfam" id="PF12770"/>
    </source>
</evidence>
<dbReference type="InterPro" id="IPR024983">
    <property type="entry name" value="CHAT_dom"/>
</dbReference>
<protein>
    <submittedName>
        <fullName evidence="2">CHAT domain-containing protein</fullName>
    </submittedName>
</protein>
<dbReference type="EMBL" id="ML213590">
    <property type="protein sequence ID" value="TFK44021.1"/>
    <property type="molecule type" value="Genomic_DNA"/>
</dbReference>
<name>A0A5C3MRS5_9AGAR</name>
<accession>A0A5C3MRS5</accession>
<feature type="non-terminal residue" evidence="2">
    <location>
        <position position="1"/>
    </location>
</feature>
<dbReference type="SUPFAM" id="SSF81901">
    <property type="entry name" value="HCP-like"/>
    <property type="match status" value="1"/>
</dbReference>
<evidence type="ECO:0000313" key="3">
    <source>
        <dbReference type="Proteomes" id="UP000308652"/>
    </source>
</evidence>
<reference evidence="2 3" key="1">
    <citation type="journal article" date="2019" name="Nat. Ecol. Evol.">
        <title>Megaphylogeny resolves global patterns of mushroom evolution.</title>
        <authorList>
            <person name="Varga T."/>
            <person name="Krizsan K."/>
            <person name="Foldi C."/>
            <person name="Dima B."/>
            <person name="Sanchez-Garcia M."/>
            <person name="Sanchez-Ramirez S."/>
            <person name="Szollosi G.J."/>
            <person name="Szarkandi J.G."/>
            <person name="Papp V."/>
            <person name="Albert L."/>
            <person name="Andreopoulos W."/>
            <person name="Angelini C."/>
            <person name="Antonin V."/>
            <person name="Barry K.W."/>
            <person name="Bougher N.L."/>
            <person name="Buchanan P."/>
            <person name="Buyck B."/>
            <person name="Bense V."/>
            <person name="Catcheside P."/>
            <person name="Chovatia M."/>
            <person name="Cooper J."/>
            <person name="Damon W."/>
            <person name="Desjardin D."/>
            <person name="Finy P."/>
            <person name="Geml J."/>
            <person name="Haridas S."/>
            <person name="Hughes K."/>
            <person name="Justo A."/>
            <person name="Karasinski D."/>
            <person name="Kautmanova I."/>
            <person name="Kiss B."/>
            <person name="Kocsube S."/>
            <person name="Kotiranta H."/>
            <person name="LaButti K.M."/>
            <person name="Lechner B.E."/>
            <person name="Liimatainen K."/>
            <person name="Lipzen A."/>
            <person name="Lukacs Z."/>
            <person name="Mihaltcheva S."/>
            <person name="Morgado L.N."/>
            <person name="Niskanen T."/>
            <person name="Noordeloos M.E."/>
            <person name="Ohm R.A."/>
            <person name="Ortiz-Santana B."/>
            <person name="Ovrebo C."/>
            <person name="Racz N."/>
            <person name="Riley R."/>
            <person name="Savchenko A."/>
            <person name="Shiryaev A."/>
            <person name="Soop K."/>
            <person name="Spirin V."/>
            <person name="Szebenyi C."/>
            <person name="Tomsovsky M."/>
            <person name="Tulloss R.E."/>
            <person name="Uehling J."/>
            <person name="Grigoriev I.V."/>
            <person name="Vagvolgyi C."/>
            <person name="Papp T."/>
            <person name="Martin F.M."/>
            <person name="Miettinen O."/>
            <person name="Hibbett D.S."/>
            <person name="Nagy L.G."/>
        </authorList>
    </citation>
    <scope>NUCLEOTIDE SEQUENCE [LARGE SCALE GENOMIC DNA]</scope>
    <source>
        <strain evidence="2 3">CBS 166.37</strain>
    </source>
</reference>
<feature type="domain" description="CHAT" evidence="1">
    <location>
        <begin position="600"/>
        <end position="890"/>
    </location>
</feature>
<dbReference type="AlphaFoldDB" id="A0A5C3MRS5"/>
<dbReference type="Pfam" id="PF12770">
    <property type="entry name" value="CHAT"/>
    <property type="match status" value="1"/>
</dbReference>
<proteinExistence type="predicted"/>
<keyword evidence="3" id="KW-1185">Reference proteome</keyword>
<dbReference type="OrthoDB" id="9991317at2759"/>
<dbReference type="InterPro" id="IPR011990">
    <property type="entry name" value="TPR-like_helical_dom_sf"/>
</dbReference>
<dbReference type="STRING" id="68775.A0A5C3MRS5"/>
<organism evidence="2 3">
    <name type="scientific">Crucibulum laeve</name>
    <dbReference type="NCBI Taxonomy" id="68775"/>
    <lineage>
        <taxon>Eukaryota</taxon>
        <taxon>Fungi</taxon>
        <taxon>Dikarya</taxon>
        <taxon>Basidiomycota</taxon>
        <taxon>Agaricomycotina</taxon>
        <taxon>Agaricomycetes</taxon>
        <taxon>Agaricomycetidae</taxon>
        <taxon>Agaricales</taxon>
        <taxon>Agaricineae</taxon>
        <taxon>Nidulariaceae</taxon>
        <taxon>Crucibulum</taxon>
    </lineage>
</organism>
<dbReference type="Gene3D" id="1.25.40.10">
    <property type="entry name" value="Tetratricopeptide repeat domain"/>
    <property type="match status" value="2"/>
</dbReference>